<organism evidence="1 2">
    <name type="scientific">Hansschlegelia quercus</name>
    <dbReference type="NCBI Taxonomy" id="2528245"/>
    <lineage>
        <taxon>Bacteria</taxon>
        <taxon>Pseudomonadati</taxon>
        <taxon>Pseudomonadota</taxon>
        <taxon>Alphaproteobacteria</taxon>
        <taxon>Hyphomicrobiales</taxon>
        <taxon>Methylopilaceae</taxon>
        <taxon>Hansschlegelia</taxon>
    </lineage>
</organism>
<evidence type="ECO:0000313" key="2">
    <source>
        <dbReference type="Proteomes" id="UP000291613"/>
    </source>
</evidence>
<comment type="caution">
    <text evidence="1">The sequence shown here is derived from an EMBL/GenBank/DDBJ whole genome shotgun (WGS) entry which is preliminary data.</text>
</comment>
<proteinExistence type="predicted"/>
<dbReference type="Proteomes" id="UP000291613">
    <property type="component" value="Unassembled WGS sequence"/>
</dbReference>
<accession>A0A4Q9GLP8</accession>
<sequence>MATFTRRALLGSAAVVAFGAVAYGGSRFGCAFVPRNHPDFFSLLDIAPDAPIARRIGERALELGSLPNDLPGFASALTERPLIRQALAEDCPTVRRTLVQDQCALDFAAQRTVIVDGWVLSETEASLCAARMLRPQQA</sequence>
<keyword evidence="2" id="KW-1185">Reference proteome</keyword>
<protein>
    <submittedName>
        <fullName evidence="1">Uncharacterized protein</fullName>
    </submittedName>
</protein>
<dbReference type="RefSeq" id="WP_131001971.1">
    <property type="nucleotide sequence ID" value="NZ_JBHSZR010000005.1"/>
</dbReference>
<evidence type="ECO:0000313" key="1">
    <source>
        <dbReference type="EMBL" id="TBN54341.1"/>
    </source>
</evidence>
<name>A0A4Q9GLP8_9HYPH</name>
<dbReference type="EMBL" id="SIUB01000002">
    <property type="protein sequence ID" value="TBN54341.1"/>
    <property type="molecule type" value="Genomic_DNA"/>
</dbReference>
<reference evidence="1 2" key="1">
    <citation type="submission" date="2019-02" db="EMBL/GenBank/DDBJ databases">
        <title>Hansschlegelia quercus sp. nov., a novel methylotrophic bacterium from buds of oak (Quercus robur L.).</title>
        <authorList>
            <person name="Agafonova N.V."/>
            <person name="Kaparullina E.N."/>
            <person name="Grouzdev D.S."/>
            <person name="Doronina N.V."/>
        </authorList>
    </citation>
    <scope>NUCLEOTIDE SEQUENCE [LARGE SCALE GENOMIC DNA]</scope>
    <source>
        <strain evidence="1 2">Dub</strain>
    </source>
</reference>
<dbReference type="AlphaFoldDB" id="A0A4Q9GLP8"/>
<gene>
    <name evidence="1" type="ORF">EYR15_05770</name>
</gene>
<dbReference type="OrthoDB" id="7361935at2"/>